<feature type="compositionally biased region" description="Polar residues" evidence="2">
    <location>
        <begin position="461"/>
        <end position="473"/>
    </location>
</feature>
<feature type="region of interest" description="Disordered" evidence="2">
    <location>
        <begin position="1"/>
        <end position="26"/>
    </location>
</feature>
<keyword evidence="4" id="KW-1185">Reference proteome</keyword>
<evidence type="ECO:0000256" key="2">
    <source>
        <dbReference type="SAM" id="MobiDB-lite"/>
    </source>
</evidence>
<dbReference type="GO" id="GO:0005783">
    <property type="term" value="C:endoplasmic reticulum"/>
    <property type="evidence" value="ECO:0007669"/>
    <property type="project" value="TreeGrafter"/>
</dbReference>
<dbReference type="PANTHER" id="PTHR31027">
    <property type="entry name" value="NUCLEAR SEGREGATION PROTEIN BFR1"/>
    <property type="match status" value="1"/>
</dbReference>
<feature type="region of interest" description="Disordered" evidence="2">
    <location>
        <begin position="358"/>
        <end position="393"/>
    </location>
</feature>
<protein>
    <recommendedName>
        <fullName evidence="5">Nuclear segregation protein Bfr1</fullName>
    </recommendedName>
</protein>
<evidence type="ECO:0000256" key="1">
    <source>
        <dbReference type="SAM" id="Coils"/>
    </source>
</evidence>
<dbReference type="AlphaFoldDB" id="A0A0G4LII8"/>
<accession>A0A0G4LII8</accession>
<dbReference type="GO" id="GO:1990904">
    <property type="term" value="C:ribonucleoprotein complex"/>
    <property type="evidence" value="ECO:0007669"/>
    <property type="project" value="TreeGrafter"/>
</dbReference>
<dbReference type="GO" id="GO:0042175">
    <property type="term" value="C:nuclear outer membrane-endoplasmic reticulum membrane network"/>
    <property type="evidence" value="ECO:0007669"/>
    <property type="project" value="TreeGrafter"/>
</dbReference>
<reference evidence="4" key="1">
    <citation type="submission" date="2015-05" db="EMBL/GenBank/DDBJ databases">
        <authorList>
            <person name="Fogelqvist Johan"/>
        </authorList>
    </citation>
    <scope>NUCLEOTIDE SEQUENCE [LARGE SCALE GENOMIC DNA]</scope>
</reference>
<dbReference type="GO" id="GO:0008298">
    <property type="term" value="P:intracellular mRNA localization"/>
    <property type="evidence" value="ECO:0007669"/>
    <property type="project" value="TreeGrafter"/>
</dbReference>
<dbReference type="GO" id="GO:0003729">
    <property type="term" value="F:mRNA binding"/>
    <property type="evidence" value="ECO:0007669"/>
    <property type="project" value="TreeGrafter"/>
</dbReference>
<name>A0A0G4LII8_VERLO</name>
<sequence>MADTKKTAAAPAAETKETTGRPQLPDEAVYQKNLKAAEADHKLSMDKLAQIKSKIDLALPNKDKEKQSPAQKRRQELIAQANEIRQKQGAGKNARGAKLDQIKRLDEQMRSRINEQKVARGKVAFKTVDELDRQIAHLDAQVNAGTMKIVDEKKALAEISSLKKTRKNFSQFEDGQKQIDDLKAKIKEIKDSMDDPEARAMSDQYTKIQTELDALKAESDEAYKGLSSLRDERTRLQAEQQDKFQVIRKIKDDYWQQKKAAQAYEREARNKARERRQAENERYHLERKKADAERLLAEASDPAYLEEIRRAQGLLRYLDPAAAQEEKAPLLADRGLGAQADRKVDDAGIKGTKILSKKDREEDFFPATKKGKKGKKGGAGAAAASPAEGAKFSCPPSVVEDCAAMGIDPPMSAADIPSVTEQVKAKLDHWKADQAAQTKKNIEKAKAKIAALEAEEETDKTNGANGAADTSSAVEDVTKDLKETSVEDKA</sequence>
<dbReference type="InterPro" id="IPR039604">
    <property type="entry name" value="Bfr1"/>
</dbReference>
<dbReference type="Proteomes" id="UP000044602">
    <property type="component" value="Unassembled WGS sequence"/>
</dbReference>
<organism evidence="3 4">
    <name type="scientific">Verticillium longisporum</name>
    <name type="common">Verticillium dahliae var. longisporum</name>
    <dbReference type="NCBI Taxonomy" id="100787"/>
    <lineage>
        <taxon>Eukaryota</taxon>
        <taxon>Fungi</taxon>
        <taxon>Dikarya</taxon>
        <taxon>Ascomycota</taxon>
        <taxon>Pezizomycotina</taxon>
        <taxon>Sordariomycetes</taxon>
        <taxon>Hypocreomycetidae</taxon>
        <taxon>Glomerellales</taxon>
        <taxon>Plectosphaerellaceae</taxon>
        <taxon>Verticillium</taxon>
    </lineage>
</organism>
<feature type="region of interest" description="Disordered" evidence="2">
    <location>
        <begin position="453"/>
        <end position="490"/>
    </location>
</feature>
<gene>
    <name evidence="3" type="ORF">BN1708_003452</name>
</gene>
<feature type="coiled-coil region" evidence="1">
    <location>
        <begin position="172"/>
        <end position="232"/>
    </location>
</feature>
<feature type="compositionally biased region" description="Basic and acidic residues" evidence="2">
    <location>
        <begin position="476"/>
        <end position="490"/>
    </location>
</feature>
<feature type="coiled-coil region" evidence="1">
    <location>
        <begin position="261"/>
        <end position="295"/>
    </location>
</feature>
<dbReference type="PANTHER" id="PTHR31027:SF2">
    <property type="entry name" value="LEBERCILIN DOMAIN-CONTAINING PROTEIN"/>
    <property type="match status" value="1"/>
</dbReference>
<dbReference type="EMBL" id="CVQH01013335">
    <property type="protein sequence ID" value="CRK21836.1"/>
    <property type="molecule type" value="Genomic_DNA"/>
</dbReference>
<proteinExistence type="predicted"/>
<dbReference type="STRING" id="100787.A0A0G4LII8"/>
<keyword evidence="1" id="KW-0175">Coiled coil</keyword>
<evidence type="ECO:0000313" key="3">
    <source>
        <dbReference type="EMBL" id="CRK21836.1"/>
    </source>
</evidence>
<feature type="compositionally biased region" description="Low complexity" evidence="2">
    <location>
        <begin position="381"/>
        <end position="391"/>
    </location>
</feature>
<evidence type="ECO:0008006" key="5">
    <source>
        <dbReference type="Google" id="ProtNLM"/>
    </source>
</evidence>
<feature type="region of interest" description="Disordered" evidence="2">
    <location>
        <begin position="57"/>
        <end position="97"/>
    </location>
</feature>
<evidence type="ECO:0000313" key="4">
    <source>
        <dbReference type="Proteomes" id="UP000044602"/>
    </source>
</evidence>